<name>A0A238HCE8_9BURK</name>
<sequence length="78" mass="8878">MAKKKVESWEMVDALWQRVELPSSGTASLSRISSRWHSGFNHFRKLFIHYVKLECSFVTLNHLAAAGIAFRKVLTSGN</sequence>
<organism evidence="1 2">
    <name type="scientific">Burkholderia singularis</name>
    <dbReference type="NCBI Taxonomy" id="1503053"/>
    <lineage>
        <taxon>Bacteria</taxon>
        <taxon>Pseudomonadati</taxon>
        <taxon>Pseudomonadota</taxon>
        <taxon>Betaproteobacteria</taxon>
        <taxon>Burkholderiales</taxon>
        <taxon>Burkholderiaceae</taxon>
        <taxon>Burkholderia</taxon>
        <taxon>pseudomallei group</taxon>
    </lineage>
</organism>
<dbReference type="AlphaFoldDB" id="A0A238HCE8"/>
<accession>A0A238HCE8</accession>
<dbReference type="EMBL" id="FXAN01000127">
    <property type="protein sequence ID" value="SMG03166.1"/>
    <property type="molecule type" value="Genomic_DNA"/>
</dbReference>
<evidence type="ECO:0000313" key="1">
    <source>
        <dbReference type="EMBL" id="SMG03166.1"/>
    </source>
</evidence>
<protein>
    <submittedName>
        <fullName evidence="1">Uncharacterized protein</fullName>
    </submittedName>
</protein>
<proteinExistence type="predicted"/>
<gene>
    <name evidence="1" type="ORF">BSIN_5289</name>
</gene>
<evidence type="ECO:0000313" key="2">
    <source>
        <dbReference type="Proteomes" id="UP000198460"/>
    </source>
</evidence>
<dbReference type="RefSeq" id="WP_143757550.1">
    <property type="nucleotide sequence ID" value="NZ_FXAN01000127.1"/>
</dbReference>
<reference evidence="1 2" key="1">
    <citation type="submission" date="2017-04" db="EMBL/GenBank/DDBJ databases">
        <authorList>
            <person name="Afonso C.L."/>
            <person name="Miller P.J."/>
            <person name="Scott M.A."/>
            <person name="Spackman E."/>
            <person name="Goraichik I."/>
            <person name="Dimitrov K.M."/>
            <person name="Suarez D.L."/>
            <person name="Swayne D.E."/>
        </authorList>
    </citation>
    <scope>NUCLEOTIDE SEQUENCE [LARGE SCALE GENOMIC DNA]</scope>
    <source>
        <strain evidence="1">LMG 28154</strain>
    </source>
</reference>
<dbReference type="Proteomes" id="UP000198460">
    <property type="component" value="Unassembled WGS sequence"/>
</dbReference>